<accession>A0ACC2QVP6</accession>
<dbReference type="EMBL" id="CM056783">
    <property type="protein sequence ID" value="KAJ8727059.1"/>
    <property type="molecule type" value="Genomic_DNA"/>
</dbReference>
<evidence type="ECO:0000313" key="1">
    <source>
        <dbReference type="EMBL" id="KAJ8727059.1"/>
    </source>
</evidence>
<protein>
    <submittedName>
        <fullName evidence="1">Uncharacterized protein</fullName>
    </submittedName>
</protein>
<proteinExistence type="predicted"/>
<reference evidence="1" key="1">
    <citation type="submission" date="2023-03" db="EMBL/GenBank/DDBJ databases">
        <title>Chromosome-level genomes of two armyworms, Mythimna separata and Mythimna loreyi, provide insights into the biosynthesis and reception of sex pheromones.</title>
        <authorList>
            <person name="Zhao H."/>
        </authorList>
    </citation>
    <scope>NUCLEOTIDE SEQUENCE</scope>
    <source>
        <strain evidence="1">BeijingLab</strain>
    </source>
</reference>
<dbReference type="Proteomes" id="UP001231649">
    <property type="component" value="Chromosome 7"/>
</dbReference>
<sequence length="192" mass="21710">MSLSKAGSEESQHTTLPPMLIFNPREKIEAEQIPVEDLAARAKEEKRYETQVVPYPDKLTPHEPIAKFPVEMAWSPNALYFVLDEEPITVRVRIWNTSSHCMYFLYCGLWGDMARLGASWCCHPRTRIWLPPGLSSEIIVKVTPRQLAPIPCATASMQIAAGHLRDNVTGYFAIPVYVKFLKYIPPPVAEGE</sequence>
<keyword evidence="2" id="KW-1185">Reference proteome</keyword>
<comment type="caution">
    <text evidence="1">The sequence shown here is derived from an EMBL/GenBank/DDBJ whole genome shotgun (WGS) entry which is preliminary data.</text>
</comment>
<evidence type="ECO:0000313" key="2">
    <source>
        <dbReference type="Proteomes" id="UP001231649"/>
    </source>
</evidence>
<name>A0ACC2QVP6_9NEOP</name>
<gene>
    <name evidence="1" type="ORF">PYW08_015456</name>
</gene>
<organism evidence="1 2">
    <name type="scientific">Mythimna loreyi</name>
    <dbReference type="NCBI Taxonomy" id="667449"/>
    <lineage>
        <taxon>Eukaryota</taxon>
        <taxon>Metazoa</taxon>
        <taxon>Ecdysozoa</taxon>
        <taxon>Arthropoda</taxon>
        <taxon>Hexapoda</taxon>
        <taxon>Insecta</taxon>
        <taxon>Pterygota</taxon>
        <taxon>Neoptera</taxon>
        <taxon>Endopterygota</taxon>
        <taxon>Lepidoptera</taxon>
        <taxon>Glossata</taxon>
        <taxon>Ditrysia</taxon>
        <taxon>Noctuoidea</taxon>
        <taxon>Noctuidae</taxon>
        <taxon>Noctuinae</taxon>
        <taxon>Hadenini</taxon>
        <taxon>Mythimna</taxon>
    </lineage>
</organism>